<comment type="caution">
    <text evidence="5">The sequence shown here is derived from an EMBL/GenBank/DDBJ whole genome shotgun (WGS) entry which is preliminary data.</text>
</comment>
<name>A0AAV7XQT6_9NEOP</name>
<evidence type="ECO:0000256" key="1">
    <source>
        <dbReference type="ARBA" id="ARBA00004123"/>
    </source>
</evidence>
<dbReference type="AlphaFoldDB" id="A0AAV7XQT6"/>
<reference evidence="5" key="1">
    <citation type="submission" date="2022-12" db="EMBL/GenBank/DDBJ databases">
        <title>Chromosome-level genome assembly of the bean flower thrips Megalurothrips usitatus.</title>
        <authorList>
            <person name="Ma L."/>
            <person name="Liu Q."/>
            <person name="Li H."/>
            <person name="Cai W."/>
        </authorList>
    </citation>
    <scope>NUCLEOTIDE SEQUENCE</scope>
    <source>
        <strain evidence="5">Cailab_2022a</strain>
    </source>
</reference>
<dbReference type="PROSITE" id="PS00598">
    <property type="entry name" value="CHROMO_1"/>
    <property type="match status" value="1"/>
</dbReference>
<feature type="compositionally biased region" description="Basic and acidic residues" evidence="3">
    <location>
        <begin position="229"/>
        <end position="247"/>
    </location>
</feature>
<keyword evidence="2" id="KW-0539">Nucleus</keyword>
<feature type="region of interest" description="Disordered" evidence="3">
    <location>
        <begin position="151"/>
        <end position="282"/>
    </location>
</feature>
<dbReference type="SMART" id="SM00298">
    <property type="entry name" value="CHROMO"/>
    <property type="match status" value="1"/>
</dbReference>
<organism evidence="5 6">
    <name type="scientific">Megalurothrips usitatus</name>
    <name type="common">bean blossom thrips</name>
    <dbReference type="NCBI Taxonomy" id="439358"/>
    <lineage>
        <taxon>Eukaryota</taxon>
        <taxon>Metazoa</taxon>
        <taxon>Ecdysozoa</taxon>
        <taxon>Arthropoda</taxon>
        <taxon>Hexapoda</taxon>
        <taxon>Insecta</taxon>
        <taxon>Pterygota</taxon>
        <taxon>Neoptera</taxon>
        <taxon>Paraneoptera</taxon>
        <taxon>Thysanoptera</taxon>
        <taxon>Terebrantia</taxon>
        <taxon>Thripoidea</taxon>
        <taxon>Thripidae</taxon>
        <taxon>Megalurothrips</taxon>
    </lineage>
</organism>
<keyword evidence="6" id="KW-1185">Reference proteome</keyword>
<proteinExistence type="predicted"/>
<accession>A0AAV7XQT6</accession>
<gene>
    <name evidence="5" type="ORF">ONE63_008605</name>
</gene>
<dbReference type="InterPro" id="IPR023779">
    <property type="entry name" value="Chromodomain_CS"/>
</dbReference>
<dbReference type="Gene3D" id="2.40.50.40">
    <property type="match status" value="1"/>
</dbReference>
<evidence type="ECO:0000256" key="3">
    <source>
        <dbReference type="SAM" id="MobiDB-lite"/>
    </source>
</evidence>
<feature type="region of interest" description="Disordered" evidence="3">
    <location>
        <begin position="901"/>
        <end position="933"/>
    </location>
</feature>
<feature type="compositionally biased region" description="Polar residues" evidence="3">
    <location>
        <begin position="482"/>
        <end position="492"/>
    </location>
</feature>
<evidence type="ECO:0000313" key="5">
    <source>
        <dbReference type="EMBL" id="KAJ1527064.1"/>
    </source>
</evidence>
<dbReference type="InterPro" id="IPR017984">
    <property type="entry name" value="Chromo_dom_subgr"/>
</dbReference>
<feature type="compositionally biased region" description="Pro residues" evidence="3">
    <location>
        <begin position="905"/>
        <end position="925"/>
    </location>
</feature>
<sequence>MEEEGIDPSTVNRNPKVIRAAQEEIACMDVLVCGKCHVVFHFMEEFQEHKEKNECSTPVFKGNLAEPKPQVWAFLLWKSSQPKTEVGEGGDQISSWKLYQKWCKMPDNIREAWISAGKAIQVSTTLASAKMQEVKSPLQKGPVTPKQGLIRKVIKGKPPTPVISPLAVSPEKPAEKKEEVKVDDDKVDETSDKQENGNGSGGDKVLEIKEEQISEAEAAFEDEDEEEEERLRRMEAGESIEDIDKAIQRQRQQTLHTTILKKKTDGEAKMSPLSKAGAESEDEYVVERIVSRRYNIRKKAYEYLLKWEGYPDDQNTWEPAENLADCKHLLENFERNLAKQKQLQAQGKEPIKRGPSGLPPGPKMITSDVSGVSTPKSDVTPTRGRPVRSSKKKALDQVKAWCGSMSTKKLDDDGLQGASDLSDDEDGLRKHKRSSESEDMSQYDGLSADELPMKRRKKEDEEFISVRRGPGRPRKIVKLNGESLNSTPVKTDTANQELAKTILGEFISGLDGSSGKGPIVLGKKPDGTAVSPSQQPVLVANSKGVVKVDPRTMPNISSGVYIMSTKPGPNGGSGIIKVDSPNVKVVTGVGQKQGGIMAVKDAKVVGAEPDGSTAASPIKTVLGNKLQSIASASGSGAVTPMKLMPKLVSPQMKGGLIKVTPSPAAAGAGASTALAAPRPLIAPNARPGLVRNVLAAAPRQALASPRMPTVLGGARGGVRPVRPKQALTVAGGRTLSSPLGPGVKSGIRPIEAMLGSGAQAPTSAATASTITPKPKTVLGKSPQEVLGSGLVKKDTSSLLVAQNATKLKQEMMRGGMRGRGRGRGGNVAGAVRSIEEKTRSLSGEGLTLEFPEDRSAESDSESDCGLPDDFPTGDLPPVEPASPERPLTLCPLTGKILARAEGEKTPPPTPPPEPVPSPQSTPPPSNTILLEGGSLDSGEQTLIKVEMSPGGTTGTVIGEEGTTLIRTSSGLTVKKMQGGSPGRSTNLLSTVTQVANHTGIQEMSLPTRKLFTEDGQEIIAPESEMVTIEGPDGVVYQVQGQLQDGTQTLLVQGEDGEQRCVYVTTNQEGEDGSTVLTLDSAYADALAQVDSHQVSILGDGSQLLVQNEDGTTTIGDSQLMSVLEAGDKDDQQSQIVAQVVQADAPPPGGGPRNVVLLLPDGNLMVTEVDEEQYAALELEKNE</sequence>
<dbReference type="InterPro" id="IPR000953">
    <property type="entry name" value="Chromo/chromo_shadow_dom"/>
</dbReference>
<feature type="compositionally biased region" description="Polar residues" evidence="3">
    <location>
        <begin position="367"/>
        <end position="380"/>
    </location>
</feature>
<dbReference type="InterPro" id="IPR051219">
    <property type="entry name" value="Heterochromatin_chromo-domain"/>
</dbReference>
<dbReference type="PRINTS" id="PR00504">
    <property type="entry name" value="CHROMODOMAIN"/>
</dbReference>
<feature type="region of interest" description="Disordered" evidence="3">
    <location>
        <begin position="337"/>
        <end position="492"/>
    </location>
</feature>
<dbReference type="InterPro" id="IPR016197">
    <property type="entry name" value="Chromo-like_dom_sf"/>
</dbReference>
<dbReference type="Proteomes" id="UP001075354">
    <property type="component" value="Chromosome 6"/>
</dbReference>
<feature type="compositionally biased region" description="Acidic residues" evidence="3">
    <location>
        <begin position="218"/>
        <end position="228"/>
    </location>
</feature>
<dbReference type="EMBL" id="JAPTSV010000006">
    <property type="protein sequence ID" value="KAJ1527064.1"/>
    <property type="molecule type" value="Genomic_DNA"/>
</dbReference>
<evidence type="ECO:0000313" key="6">
    <source>
        <dbReference type="Proteomes" id="UP001075354"/>
    </source>
</evidence>
<evidence type="ECO:0000259" key="4">
    <source>
        <dbReference type="PROSITE" id="PS50013"/>
    </source>
</evidence>
<evidence type="ECO:0000256" key="2">
    <source>
        <dbReference type="ARBA" id="ARBA00023242"/>
    </source>
</evidence>
<dbReference type="CDD" id="cd00024">
    <property type="entry name" value="CD_CSD"/>
    <property type="match status" value="1"/>
</dbReference>
<feature type="region of interest" description="Disordered" evidence="3">
    <location>
        <begin position="814"/>
        <end position="888"/>
    </location>
</feature>
<dbReference type="PANTHER" id="PTHR22812">
    <property type="entry name" value="CHROMOBOX PROTEIN"/>
    <property type="match status" value="1"/>
</dbReference>
<dbReference type="PROSITE" id="PS50013">
    <property type="entry name" value="CHROMO_2"/>
    <property type="match status" value="1"/>
</dbReference>
<protein>
    <recommendedName>
        <fullName evidence="4">Chromo domain-containing protein</fullName>
    </recommendedName>
</protein>
<feature type="compositionally biased region" description="Basic and acidic residues" evidence="3">
    <location>
        <begin position="172"/>
        <end position="195"/>
    </location>
</feature>
<dbReference type="InterPro" id="IPR023780">
    <property type="entry name" value="Chromo_domain"/>
</dbReference>
<dbReference type="SUPFAM" id="SSF54160">
    <property type="entry name" value="Chromo domain-like"/>
    <property type="match status" value="1"/>
</dbReference>
<feature type="domain" description="Chromo" evidence="4">
    <location>
        <begin position="284"/>
        <end position="345"/>
    </location>
</feature>
<comment type="subcellular location">
    <subcellularLocation>
        <location evidence="1">Nucleus</location>
    </subcellularLocation>
</comment>
<dbReference type="Pfam" id="PF00385">
    <property type="entry name" value="Chromo"/>
    <property type="match status" value="1"/>
</dbReference>
<dbReference type="GO" id="GO:0005694">
    <property type="term" value="C:chromosome"/>
    <property type="evidence" value="ECO:0007669"/>
    <property type="project" value="UniProtKB-ARBA"/>
</dbReference>
<dbReference type="GO" id="GO:0005634">
    <property type="term" value="C:nucleus"/>
    <property type="evidence" value="ECO:0007669"/>
    <property type="project" value="UniProtKB-SubCell"/>
</dbReference>